<dbReference type="PROSITE" id="PS00094">
    <property type="entry name" value="C5_MTASE_1"/>
    <property type="match status" value="1"/>
</dbReference>
<dbReference type="InterPro" id="IPR018117">
    <property type="entry name" value="C5_DNA_meth_AS"/>
</dbReference>
<protein>
    <submittedName>
        <fullName evidence="5">DNA (Cytosine-5-)-methyltransferase</fullName>
        <ecNumber evidence="5">2.1.1.37</ecNumber>
    </submittedName>
</protein>
<dbReference type="GO" id="GO:0008168">
    <property type="term" value="F:methyltransferase activity"/>
    <property type="evidence" value="ECO:0007669"/>
    <property type="project" value="UniProtKB-KW"/>
</dbReference>
<evidence type="ECO:0000256" key="3">
    <source>
        <dbReference type="ARBA" id="ARBA00022691"/>
    </source>
</evidence>
<keyword evidence="2 5" id="KW-0808">Transferase</keyword>
<reference evidence="5 6" key="1">
    <citation type="journal article" date="2020" name="Nature">
        <title>Isolation of an archaeon at the prokaryote-eukaryote interface.</title>
        <authorList>
            <person name="Imachi H."/>
            <person name="Nobu M.K."/>
            <person name="Nakahara N."/>
            <person name="Morono Y."/>
            <person name="Ogawara M."/>
            <person name="Takaki Y."/>
            <person name="Takano Y."/>
            <person name="Uematsu K."/>
            <person name="Ikuta T."/>
            <person name="Ito M."/>
            <person name="Matsui Y."/>
            <person name="Miyazaki M."/>
            <person name="Murata K."/>
            <person name="Saito Y."/>
            <person name="Sakai S."/>
            <person name="Song C."/>
            <person name="Tasumi E."/>
            <person name="Yamanaka Y."/>
            <person name="Yamaguchi T."/>
            <person name="Kamagata Y."/>
            <person name="Tamaki H."/>
            <person name="Takai K."/>
        </authorList>
    </citation>
    <scope>NUCLEOTIDE SEQUENCE [LARGE SCALE GENOMIC DNA]</scope>
    <source>
        <strain evidence="5 6">MK-D1</strain>
    </source>
</reference>
<dbReference type="PRINTS" id="PR00105">
    <property type="entry name" value="C5METTRFRASE"/>
</dbReference>
<dbReference type="OrthoDB" id="5033at2157"/>
<dbReference type="Proteomes" id="UP000321408">
    <property type="component" value="Chromosome"/>
</dbReference>
<dbReference type="PROSITE" id="PS51679">
    <property type="entry name" value="SAM_MT_C5"/>
    <property type="match status" value="1"/>
</dbReference>
<dbReference type="EC" id="2.1.1.37" evidence="5"/>
<keyword evidence="6" id="KW-1185">Reference proteome</keyword>
<reference evidence="5 6" key="2">
    <citation type="journal article" date="2024" name="Int. J. Syst. Evol. Microbiol.">
        <title>Promethearchaeum syntrophicum gen. nov., sp. nov., an anaerobic, obligately syntrophic archaeon, the first isolate of the lineage 'Asgard' archaea, and proposal of the new archaeal phylum Promethearchaeota phyl. nov. and kingdom Promethearchaeati regn. nov.</title>
        <authorList>
            <person name="Imachi H."/>
            <person name="Nobu M.K."/>
            <person name="Kato S."/>
            <person name="Takaki Y."/>
            <person name="Miyazaki M."/>
            <person name="Miyata M."/>
            <person name="Ogawara M."/>
            <person name="Saito Y."/>
            <person name="Sakai S."/>
            <person name="Tahara Y.O."/>
            <person name="Takano Y."/>
            <person name="Tasumi E."/>
            <person name="Uematsu K."/>
            <person name="Yoshimura T."/>
            <person name="Itoh T."/>
            <person name="Ohkuma M."/>
            <person name="Takai K."/>
        </authorList>
    </citation>
    <scope>NUCLEOTIDE SEQUENCE [LARGE SCALE GENOMIC DNA]</scope>
    <source>
        <strain evidence="5 6">MK-D1</strain>
    </source>
</reference>
<sequence length="422" mass="49979">MVIKAIDLFAGIGGIRLGIEQAFGENIKIIYASEKSEYSRRTYFHNFNHEPENTDILEIKPKKIPDFDILLAGFPCQAFSIAGKRKGFLDERGRLVFKVFDIINIKKPEVVFFENVKFLKTHNKKRTFLWILNQLEYFLEYYVFFKVLNSANYNVPQKRERLYIVCFKNYTDFTFPEPVRREIQLKNCLKKQISSKYLLSQRYLNGLKKHKKRHQEKGNGFGFQVIPKSGIANTIVCGGMGRERNLIKESKENIKWEKIGIYKPSMRNSELIRRLTPNEFLKVQGFPSTFTFPENISETEQYKQIGNTVSVPVINQIGNEIYKHFSIVKKDIYERKIKKFNDLSKLEYQVLKILLIGNYISKTGIIPIQSLENVCKDFNLHYLDFKKSFRKLIKYEILDKITTKRIYFSKKILKYRHFEDFY</sequence>
<dbReference type="InterPro" id="IPR029063">
    <property type="entry name" value="SAM-dependent_MTases_sf"/>
</dbReference>
<accession>A0A5B9DEI4</accession>
<organism evidence="5 6">
    <name type="scientific">Promethearchaeum syntrophicum</name>
    <dbReference type="NCBI Taxonomy" id="2594042"/>
    <lineage>
        <taxon>Archaea</taxon>
        <taxon>Promethearchaeati</taxon>
        <taxon>Promethearchaeota</taxon>
        <taxon>Promethearchaeia</taxon>
        <taxon>Promethearchaeales</taxon>
        <taxon>Promethearchaeaceae</taxon>
        <taxon>Promethearchaeum</taxon>
    </lineage>
</organism>
<evidence type="ECO:0000256" key="1">
    <source>
        <dbReference type="ARBA" id="ARBA00022603"/>
    </source>
</evidence>
<dbReference type="GeneID" id="41330991"/>
<dbReference type="Pfam" id="PF00145">
    <property type="entry name" value="DNA_methylase"/>
    <property type="match status" value="1"/>
</dbReference>
<dbReference type="PANTHER" id="PTHR46098">
    <property type="entry name" value="TRNA (CYTOSINE(38)-C(5))-METHYLTRANSFERASE"/>
    <property type="match status" value="1"/>
</dbReference>
<evidence type="ECO:0000256" key="2">
    <source>
        <dbReference type="ARBA" id="ARBA00022679"/>
    </source>
</evidence>
<dbReference type="SUPFAM" id="SSF53335">
    <property type="entry name" value="S-adenosyl-L-methionine-dependent methyltransferases"/>
    <property type="match status" value="1"/>
</dbReference>
<evidence type="ECO:0000256" key="4">
    <source>
        <dbReference type="RuleBase" id="RU000416"/>
    </source>
</evidence>
<name>A0A5B9DEI4_9ARCH</name>
<dbReference type="Gene3D" id="3.40.50.150">
    <property type="entry name" value="Vaccinia Virus protein VP39"/>
    <property type="match status" value="1"/>
</dbReference>
<dbReference type="PANTHER" id="PTHR46098:SF1">
    <property type="entry name" value="TRNA (CYTOSINE(38)-C(5))-METHYLTRANSFERASE"/>
    <property type="match status" value="1"/>
</dbReference>
<dbReference type="GO" id="GO:0032259">
    <property type="term" value="P:methylation"/>
    <property type="evidence" value="ECO:0007669"/>
    <property type="project" value="UniProtKB-KW"/>
</dbReference>
<evidence type="ECO:0000313" key="5">
    <source>
        <dbReference type="EMBL" id="QEE17183.1"/>
    </source>
</evidence>
<dbReference type="InterPro" id="IPR050750">
    <property type="entry name" value="C5-MTase"/>
</dbReference>
<dbReference type="RefSeq" id="WP_147664095.1">
    <property type="nucleotide sequence ID" value="NZ_CP042905.2"/>
</dbReference>
<dbReference type="EMBL" id="CP042905">
    <property type="protein sequence ID" value="QEE17183.1"/>
    <property type="molecule type" value="Genomic_DNA"/>
</dbReference>
<evidence type="ECO:0000313" key="6">
    <source>
        <dbReference type="Proteomes" id="UP000321408"/>
    </source>
</evidence>
<dbReference type="InterPro" id="IPR001525">
    <property type="entry name" value="C5_MeTfrase"/>
</dbReference>
<keyword evidence="1 5" id="KW-0489">Methyltransferase</keyword>
<keyword evidence="3" id="KW-0949">S-adenosyl-L-methionine</keyword>
<dbReference type="KEGG" id="psyt:DSAG12_03015"/>
<comment type="similarity">
    <text evidence="4">Belongs to the class I-like SAM-binding methyltransferase superfamily. C5-methyltransferase family.</text>
</comment>
<dbReference type="REBASE" id="357849">
    <property type="entry name" value="M.AarMKD1ORF3015P"/>
</dbReference>
<dbReference type="CDD" id="cd00315">
    <property type="entry name" value="Cyt_C5_DNA_methylase"/>
    <property type="match status" value="1"/>
</dbReference>
<dbReference type="Gene3D" id="3.90.120.30">
    <property type="match status" value="1"/>
</dbReference>
<dbReference type="AlphaFoldDB" id="A0A5B9DEI4"/>
<dbReference type="NCBIfam" id="TIGR00675">
    <property type="entry name" value="dcm"/>
    <property type="match status" value="1"/>
</dbReference>
<gene>
    <name evidence="5" type="primary">dcm</name>
    <name evidence="5" type="ORF">DSAG12_03015</name>
</gene>
<proteinExistence type="inferred from homology"/>